<dbReference type="AlphaFoldDB" id="A0AA39ND32"/>
<keyword evidence="1" id="KW-0175">Coiled coil</keyword>
<proteinExistence type="predicted"/>
<evidence type="ECO:0000256" key="1">
    <source>
        <dbReference type="SAM" id="Coils"/>
    </source>
</evidence>
<evidence type="ECO:0000313" key="3">
    <source>
        <dbReference type="Proteomes" id="UP001175227"/>
    </source>
</evidence>
<evidence type="ECO:0000313" key="2">
    <source>
        <dbReference type="EMBL" id="KAK0463412.1"/>
    </source>
</evidence>
<gene>
    <name evidence="2" type="ORF">IW261DRAFT_1408075</name>
</gene>
<dbReference type="Proteomes" id="UP001175227">
    <property type="component" value="Unassembled WGS sequence"/>
</dbReference>
<organism evidence="2 3">
    <name type="scientific">Armillaria novae-zelandiae</name>
    <dbReference type="NCBI Taxonomy" id="153914"/>
    <lineage>
        <taxon>Eukaryota</taxon>
        <taxon>Fungi</taxon>
        <taxon>Dikarya</taxon>
        <taxon>Basidiomycota</taxon>
        <taxon>Agaricomycotina</taxon>
        <taxon>Agaricomycetes</taxon>
        <taxon>Agaricomycetidae</taxon>
        <taxon>Agaricales</taxon>
        <taxon>Marasmiineae</taxon>
        <taxon>Physalacriaceae</taxon>
        <taxon>Armillaria</taxon>
    </lineage>
</organism>
<dbReference type="SUPFAM" id="SSF52047">
    <property type="entry name" value="RNI-like"/>
    <property type="match status" value="1"/>
</dbReference>
<accession>A0AA39ND32</accession>
<protein>
    <recommendedName>
        <fullName evidence="4">F-box domain-containing protein</fullName>
    </recommendedName>
</protein>
<feature type="coiled-coil region" evidence="1">
    <location>
        <begin position="53"/>
        <end position="80"/>
    </location>
</feature>
<comment type="caution">
    <text evidence="2">The sequence shown here is derived from an EMBL/GenBank/DDBJ whole genome shotgun (WGS) entry which is preliminary data.</text>
</comment>
<reference evidence="2" key="1">
    <citation type="submission" date="2023-06" db="EMBL/GenBank/DDBJ databases">
        <authorList>
            <consortium name="Lawrence Berkeley National Laboratory"/>
            <person name="Ahrendt S."/>
            <person name="Sahu N."/>
            <person name="Indic B."/>
            <person name="Wong-Bajracharya J."/>
            <person name="Merenyi Z."/>
            <person name="Ke H.-M."/>
            <person name="Monk M."/>
            <person name="Kocsube S."/>
            <person name="Drula E."/>
            <person name="Lipzen A."/>
            <person name="Balint B."/>
            <person name="Henrissat B."/>
            <person name="Andreopoulos B."/>
            <person name="Martin F.M."/>
            <person name="Harder C.B."/>
            <person name="Rigling D."/>
            <person name="Ford K.L."/>
            <person name="Foster G.D."/>
            <person name="Pangilinan J."/>
            <person name="Papanicolaou A."/>
            <person name="Barry K."/>
            <person name="LaButti K."/>
            <person name="Viragh M."/>
            <person name="Koriabine M."/>
            <person name="Yan M."/>
            <person name="Riley R."/>
            <person name="Champramary S."/>
            <person name="Plett K.L."/>
            <person name="Tsai I.J."/>
            <person name="Slot J."/>
            <person name="Sipos G."/>
            <person name="Plett J."/>
            <person name="Nagy L.G."/>
            <person name="Grigoriev I.V."/>
        </authorList>
    </citation>
    <scope>NUCLEOTIDE SEQUENCE</scope>
    <source>
        <strain evidence="2">ICMP 16352</strain>
    </source>
</reference>
<evidence type="ECO:0008006" key="4">
    <source>
        <dbReference type="Google" id="ProtNLM"/>
    </source>
</evidence>
<dbReference type="EMBL" id="JAUEPR010000108">
    <property type="protein sequence ID" value="KAK0463412.1"/>
    <property type="molecule type" value="Genomic_DNA"/>
</dbReference>
<dbReference type="Gene3D" id="3.80.10.10">
    <property type="entry name" value="Ribonuclease Inhibitor"/>
    <property type="match status" value="1"/>
</dbReference>
<name>A0AA39ND32_9AGAR</name>
<sequence>MPHKKSLSICICFKCGYSSSKDRPRINVPLMQSFLYTGSSPSGDDFQQARHVRENLVEYLTRLDAEKKSMEEALAVYERVLAPVRRLPPEILMEIFAWTRNSQSYHAHRVKGSPWVVSHVCKTWRAAALSCPELWTNFIVSHRSVHRKDPCSMLRAIVKRCQNVLHFVFRSIAKRTTSEEDRKFKALFQILLTHSKNWTVADLSLISDLIPMLSQIRGRLPNLCCLYFSSSYPDVGVIDGFEISPRLTDLTIDWQFNQKTQIIFPASKLINFIDRRIPDPRYPPHPSSINIIRSAPDLQTFHNTDALPSRITPRIRHEHLTTINICDSCLLGSLSLPALTDVTLARPPTGFPPQSDRLQALHDLVSHSHCSLLSLRLLETPLNRHLSGILERSPKLTSLSLEFFQWRRTDDVCLRSIIAHDGLMPHLKTLIFLRHFIRVGDMDEMAAKFVDAVFVDAVALRWKSSFLKTVQIDVDLPVSLSSADVARLKGLKEEGLGISLCAKSYDGSKIIV</sequence>
<keyword evidence="3" id="KW-1185">Reference proteome</keyword>
<dbReference type="InterPro" id="IPR032675">
    <property type="entry name" value="LRR_dom_sf"/>
</dbReference>